<sequence length="151" mass="17098">MAALVIQLFSSKGCGVDLVFLQLSRFEPAERSEDSTEEDRHCDRMRQLGAWSFSSVDSYHMIGWMKPELLDGKPLVVAAWPQSGEGVWVLTARDRDEAAEKGLGRVWNASTMDERCEVVESLGGIFYSDPTLCPAWKLVEDMETYYPYRHG</sequence>
<gene>
    <name evidence="1" type="ORF">KHLLAP_LOCUS9924</name>
</gene>
<accession>A0AAI8VR10</accession>
<proteinExistence type="predicted"/>
<organism evidence="1 2">
    <name type="scientific">Anthostomella pinea</name>
    <dbReference type="NCBI Taxonomy" id="933095"/>
    <lineage>
        <taxon>Eukaryota</taxon>
        <taxon>Fungi</taxon>
        <taxon>Dikarya</taxon>
        <taxon>Ascomycota</taxon>
        <taxon>Pezizomycotina</taxon>
        <taxon>Sordariomycetes</taxon>
        <taxon>Xylariomycetidae</taxon>
        <taxon>Xylariales</taxon>
        <taxon>Xylariaceae</taxon>
        <taxon>Anthostomella</taxon>
    </lineage>
</organism>
<name>A0AAI8VR10_9PEZI</name>
<evidence type="ECO:0000313" key="1">
    <source>
        <dbReference type="EMBL" id="CAJ2509456.1"/>
    </source>
</evidence>
<reference evidence="1" key="1">
    <citation type="submission" date="2023-10" db="EMBL/GenBank/DDBJ databases">
        <authorList>
            <person name="Hackl T."/>
        </authorList>
    </citation>
    <scope>NUCLEOTIDE SEQUENCE</scope>
</reference>
<evidence type="ECO:0000313" key="2">
    <source>
        <dbReference type="Proteomes" id="UP001295740"/>
    </source>
</evidence>
<dbReference type="Proteomes" id="UP001295740">
    <property type="component" value="Unassembled WGS sequence"/>
</dbReference>
<protein>
    <submittedName>
        <fullName evidence="1">Uu.00g144820.m01.CDS01</fullName>
    </submittedName>
</protein>
<keyword evidence="2" id="KW-1185">Reference proteome</keyword>
<dbReference type="EMBL" id="CAUWAG010000012">
    <property type="protein sequence ID" value="CAJ2509456.1"/>
    <property type="molecule type" value="Genomic_DNA"/>
</dbReference>
<dbReference type="AlphaFoldDB" id="A0AAI8VR10"/>
<comment type="caution">
    <text evidence="1">The sequence shown here is derived from an EMBL/GenBank/DDBJ whole genome shotgun (WGS) entry which is preliminary data.</text>
</comment>